<dbReference type="InterPro" id="IPR013655">
    <property type="entry name" value="PAS_fold_3"/>
</dbReference>
<dbReference type="Pfam" id="PF08447">
    <property type="entry name" value="PAS_3"/>
    <property type="match status" value="1"/>
</dbReference>
<evidence type="ECO:0000313" key="11">
    <source>
        <dbReference type="EMBL" id="TLS69075.1"/>
    </source>
</evidence>
<dbReference type="InterPro" id="IPR001789">
    <property type="entry name" value="Sig_transdc_resp-reg_receiver"/>
</dbReference>
<dbReference type="Pfam" id="PF00512">
    <property type="entry name" value="HisKA"/>
    <property type="match status" value="1"/>
</dbReference>
<feature type="compositionally biased region" description="Polar residues" evidence="5">
    <location>
        <begin position="815"/>
        <end position="827"/>
    </location>
</feature>
<dbReference type="SMART" id="SM00091">
    <property type="entry name" value="PAS"/>
    <property type="match status" value="2"/>
</dbReference>
<organism evidence="11 12">
    <name type="scientific">Mariprofundus erugo</name>
    <dbReference type="NCBI Taxonomy" id="2528639"/>
    <lineage>
        <taxon>Bacteria</taxon>
        <taxon>Pseudomonadati</taxon>
        <taxon>Pseudomonadota</taxon>
        <taxon>Candidatius Mariprofundia</taxon>
        <taxon>Mariprofundales</taxon>
        <taxon>Mariprofundaceae</taxon>
        <taxon>Mariprofundus</taxon>
    </lineage>
</organism>
<evidence type="ECO:0000256" key="5">
    <source>
        <dbReference type="SAM" id="MobiDB-lite"/>
    </source>
</evidence>
<feature type="transmembrane region" description="Helical" evidence="6">
    <location>
        <begin position="43"/>
        <end position="63"/>
    </location>
</feature>
<feature type="transmembrane region" description="Helical" evidence="6">
    <location>
        <begin position="70"/>
        <end position="90"/>
    </location>
</feature>
<feature type="transmembrane region" description="Helical" evidence="6">
    <location>
        <begin position="141"/>
        <end position="161"/>
    </location>
</feature>
<dbReference type="Gene3D" id="1.10.287.130">
    <property type="match status" value="1"/>
</dbReference>
<dbReference type="Pfam" id="PF02518">
    <property type="entry name" value="HATPase_c"/>
    <property type="match status" value="1"/>
</dbReference>
<dbReference type="SUPFAM" id="SSF55785">
    <property type="entry name" value="PYP-like sensor domain (PAS domain)"/>
    <property type="match status" value="2"/>
</dbReference>
<dbReference type="SUPFAM" id="SSF52172">
    <property type="entry name" value="CheY-like"/>
    <property type="match status" value="1"/>
</dbReference>
<evidence type="ECO:0000256" key="2">
    <source>
        <dbReference type="ARBA" id="ARBA00012438"/>
    </source>
</evidence>
<dbReference type="InterPro" id="IPR036890">
    <property type="entry name" value="HATPase_C_sf"/>
</dbReference>
<feature type="domain" description="PAS" evidence="9">
    <location>
        <begin position="184"/>
        <end position="254"/>
    </location>
</feature>
<protein>
    <recommendedName>
        <fullName evidence="2">histidine kinase</fullName>
        <ecNumber evidence="2">2.7.13.3</ecNumber>
    </recommendedName>
</protein>
<dbReference type="InterPro" id="IPR011006">
    <property type="entry name" value="CheY-like_superfamily"/>
</dbReference>
<feature type="modified residue" description="4-aspartylphosphate" evidence="4">
    <location>
        <position position="744"/>
    </location>
</feature>
<dbReference type="SMART" id="SM00448">
    <property type="entry name" value="REC"/>
    <property type="match status" value="1"/>
</dbReference>
<dbReference type="Gene3D" id="3.30.450.20">
    <property type="entry name" value="PAS domain"/>
    <property type="match status" value="2"/>
</dbReference>
<dbReference type="NCBIfam" id="TIGR00229">
    <property type="entry name" value="sensory_box"/>
    <property type="match status" value="2"/>
</dbReference>
<dbReference type="PROSITE" id="PS50112">
    <property type="entry name" value="PAS"/>
    <property type="match status" value="2"/>
</dbReference>
<dbReference type="PROSITE" id="PS50110">
    <property type="entry name" value="RESPONSE_REGULATORY"/>
    <property type="match status" value="1"/>
</dbReference>
<sequence>MNTSAKTERDLMAAPKVLFLNTVFLFAGIVAFGMSFIRWQTSPLMGSIDLLFACCNGALIYYLNRHREKIEAISTVALWLAYSLFTTILILAHENSTRISLFFLLAASAFFLKGRKSGLVWLLLILLTIVSVYLLEGNRIGYSQLDIVTGCLYLIALYFIFRNYETFKETVSEQDRDKEILRLSEERFRTLAENGNDIIAIVTNKGVVQFISPSIQSILGHSPAAIIHTLLSELIHPFDRPGAAVALANVLDAQEEQATEHYECRMRHRDGSYRDFELISRNLMNHPVIGGIVINGRDVTARKQAEAQLYQLSQAIEQTGESILLTNRYGVIEYVNSAFTKLTGYSAEEVIGHLPAILGSGENTQPFYEEMWKTINQGRTWQGKIIDRKKNGQLFPAVLSISPIRDKHGVITHFVGSHTNLTELDKMEQQFRQAQKMEALGTLVGGIAHDFNNILAGMTGNLYLAKRATRQMPDVQQKLATVDQLSFRAADLIKQLLTFARKDMVNMQPLSLAPFIHDALRLCRTSIPENITISHHTHCDESLQIEGNSTQLHQVLMNLINNARDAVEESHEPAISISLTIVAADQLHARPDIVASRYARLSVSDNGCGIAADQQAHLFEPFYTTKEQGKGTGLGLAMVFGAVQTHHGFIEVESTPHQGATFHIFLPLLEQQPCPATQPAQQKQPAKPGHGELILLVDDERSIIDMGRDVLESLGYRVICAANGIEAVELFRARRHEVALIIMDIVMPKLGGVQAAERIRAIAPEVRVIFATGYDRETALPDALTVSDAIVLSKPYNIDQMHQLIQQQLTLSPPDTAVPQDSLSAARSNIAGPKAESAPPPA</sequence>
<dbReference type="SMART" id="SM00086">
    <property type="entry name" value="PAC"/>
    <property type="match status" value="2"/>
</dbReference>
<dbReference type="Gene3D" id="3.40.50.2300">
    <property type="match status" value="1"/>
</dbReference>
<dbReference type="GO" id="GO:0000155">
    <property type="term" value="F:phosphorelay sensor kinase activity"/>
    <property type="evidence" value="ECO:0007669"/>
    <property type="project" value="InterPro"/>
</dbReference>
<feature type="transmembrane region" description="Helical" evidence="6">
    <location>
        <begin position="18"/>
        <end position="37"/>
    </location>
</feature>
<keyword evidence="6" id="KW-0812">Transmembrane</keyword>
<feature type="transmembrane region" description="Helical" evidence="6">
    <location>
        <begin position="119"/>
        <end position="135"/>
    </location>
</feature>
<gene>
    <name evidence="11" type="ORF">FEF65_00845</name>
</gene>
<dbReference type="InterPro" id="IPR035965">
    <property type="entry name" value="PAS-like_dom_sf"/>
</dbReference>
<dbReference type="PROSITE" id="PS50113">
    <property type="entry name" value="PAC"/>
    <property type="match status" value="2"/>
</dbReference>
<feature type="domain" description="Response regulatory" evidence="8">
    <location>
        <begin position="693"/>
        <end position="809"/>
    </location>
</feature>
<feature type="domain" description="PAC" evidence="10">
    <location>
        <begin position="260"/>
        <end position="311"/>
    </location>
</feature>
<name>A0A5R9GVZ8_9PROT</name>
<dbReference type="PANTHER" id="PTHR43065:SF42">
    <property type="entry name" value="TWO-COMPONENT SENSOR PPRA"/>
    <property type="match status" value="1"/>
</dbReference>
<dbReference type="InterPro" id="IPR036097">
    <property type="entry name" value="HisK_dim/P_sf"/>
</dbReference>
<dbReference type="RefSeq" id="WP_138237890.1">
    <property type="nucleotide sequence ID" value="NZ_VBRY01000001.1"/>
</dbReference>
<evidence type="ECO:0000259" key="7">
    <source>
        <dbReference type="PROSITE" id="PS50109"/>
    </source>
</evidence>
<dbReference type="Pfam" id="PF13426">
    <property type="entry name" value="PAS_9"/>
    <property type="match status" value="1"/>
</dbReference>
<dbReference type="InterPro" id="IPR004358">
    <property type="entry name" value="Sig_transdc_His_kin-like_C"/>
</dbReference>
<dbReference type="AlphaFoldDB" id="A0A5R9GVZ8"/>
<proteinExistence type="predicted"/>
<feature type="domain" description="PAS" evidence="9">
    <location>
        <begin position="308"/>
        <end position="352"/>
    </location>
</feature>
<comment type="catalytic activity">
    <reaction evidence="1">
        <text>ATP + protein L-histidine = ADP + protein N-phospho-L-histidine.</text>
        <dbReference type="EC" id="2.7.13.3"/>
    </reaction>
</comment>
<feature type="region of interest" description="Disordered" evidence="5">
    <location>
        <begin position="815"/>
        <end position="842"/>
    </location>
</feature>
<dbReference type="InterPro" id="IPR005467">
    <property type="entry name" value="His_kinase_dom"/>
</dbReference>
<keyword evidence="3 4" id="KW-0597">Phosphoprotein</keyword>
<dbReference type="PROSITE" id="PS50109">
    <property type="entry name" value="HIS_KIN"/>
    <property type="match status" value="1"/>
</dbReference>
<dbReference type="CDD" id="cd00130">
    <property type="entry name" value="PAS"/>
    <property type="match status" value="2"/>
</dbReference>
<evidence type="ECO:0000256" key="4">
    <source>
        <dbReference type="PROSITE-ProRule" id="PRU00169"/>
    </source>
</evidence>
<evidence type="ECO:0000313" key="12">
    <source>
        <dbReference type="Proteomes" id="UP000306585"/>
    </source>
</evidence>
<evidence type="ECO:0000256" key="3">
    <source>
        <dbReference type="ARBA" id="ARBA00022553"/>
    </source>
</evidence>
<keyword evidence="12" id="KW-1185">Reference proteome</keyword>
<dbReference type="PRINTS" id="PR00344">
    <property type="entry name" value="BCTRLSENSOR"/>
</dbReference>
<dbReference type="InterPro" id="IPR000700">
    <property type="entry name" value="PAS-assoc_C"/>
</dbReference>
<dbReference type="InterPro" id="IPR000014">
    <property type="entry name" value="PAS"/>
</dbReference>
<dbReference type="EC" id="2.7.13.3" evidence="2"/>
<feature type="domain" description="PAC" evidence="10">
    <location>
        <begin position="379"/>
        <end position="433"/>
    </location>
</feature>
<dbReference type="InterPro" id="IPR003661">
    <property type="entry name" value="HisK_dim/P_dom"/>
</dbReference>
<keyword evidence="6" id="KW-1133">Transmembrane helix</keyword>
<dbReference type="Pfam" id="PF00072">
    <property type="entry name" value="Response_reg"/>
    <property type="match status" value="1"/>
</dbReference>
<dbReference type="InterPro" id="IPR003594">
    <property type="entry name" value="HATPase_dom"/>
</dbReference>
<dbReference type="CDD" id="cd00156">
    <property type="entry name" value="REC"/>
    <property type="match status" value="1"/>
</dbReference>
<dbReference type="CDD" id="cd00082">
    <property type="entry name" value="HisKA"/>
    <property type="match status" value="1"/>
</dbReference>
<dbReference type="PANTHER" id="PTHR43065">
    <property type="entry name" value="SENSOR HISTIDINE KINASE"/>
    <property type="match status" value="1"/>
</dbReference>
<evidence type="ECO:0000259" key="10">
    <source>
        <dbReference type="PROSITE" id="PS50113"/>
    </source>
</evidence>
<dbReference type="SUPFAM" id="SSF55874">
    <property type="entry name" value="ATPase domain of HSP90 chaperone/DNA topoisomerase II/histidine kinase"/>
    <property type="match status" value="1"/>
</dbReference>
<dbReference type="SMART" id="SM00388">
    <property type="entry name" value="HisKA"/>
    <property type="match status" value="1"/>
</dbReference>
<reference evidence="11 12" key="1">
    <citation type="journal article" date="2019" name="Appl. Environ. Microbiol.">
        <title>Environmental Evidence and Genomic Insight of Iron-oxidizing Bacteria Preference Towards More Corrosion Resistant Stainless Steel at Higher Salinities.</title>
        <authorList>
            <person name="Garrison C.E."/>
            <person name="Price K.A."/>
            <person name="Field E.K."/>
        </authorList>
    </citation>
    <scope>NUCLEOTIDE SEQUENCE [LARGE SCALE GENOMIC DNA]</scope>
    <source>
        <strain evidence="11 12">P3</strain>
    </source>
</reference>
<feature type="domain" description="Histidine kinase" evidence="7">
    <location>
        <begin position="446"/>
        <end position="670"/>
    </location>
</feature>
<comment type="caution">
    <text evidence="11">The sequence shown here is derived from an EMBL/GenBank/DDBJ whole genome shotgun (WGS) entry which is preliminary data.</text>
</comment>
<dbReference type="EMBL" id="VBRY01000001">
    <property type="protein sequence ID" value="TLS69075.1"/>
    <property type="molecule type" value="Genomic_DNA"/>
</dbReference>
<dbReference type="InterPro" id="IPR001610">
    <property type="entry name" value="PAC"/>
</dbReference>
<evidence type="ECO:0000259" key="8">
    <source>
        <dbReference type="PROSITE" id="PS50110"/>
    </source>
</evidence>
<evidence type="ECO:0000256" key="6">
    <source>
        <dbReference type="SAM" id="Phobius"/>
    </source>
</evidence>
<evidence type="ECO:0000259" key="9">
    <source>
        <dbReference type="PROSITE" id="PS50112"/>
    </source>
</evidence>
<keyword evidence="6" id="KW-0472">Membrane</keyword>
<dbReference type="Gene3D" id="3.30.565.10">
    <property type="entry name" value="Histidine kinase-like ATPase, C-terminal domain"/>
    <property type="match status" value="1"/>
</dbReference>
<dbReference type="SUPFAM" id="SSF47384">
    <property type="entry name" value="Homodimeric domain of signal transducing histidine kinase"/>
    <property type="match status" value="1"/>
</dbReference>
<evidence type="ECO:0000256" key="1">
    <source>
        <dbReference type="ARBA" id="ARBA00000085"/>
    </source>
</evidence>
<dbReference type="Proteomes" id="UP000306585">
    <property type="component" value="Unassembled WGS sequence"/>
</dbReference>
<accession>A0A5R9GVZ8</accession>
<dbReference type="SMART" id="SM00387">
    <property type="entry name" value="HATPase_c"/>
    <property type="match status" value="1"/>
</dbReference>